<feature type="domain" description="STAS" evidence="6">
    <location>
        <begin position="478"/>
        <end position="577"/>
    </location>
</feature>
<feature type="transmembrane region" description="Helical" evidence="5">
    <location>
        <begin position="187"/>
        <end position="209"/>
    </location>
</feature>
<evidence type="ECO:0000256" key="4">
    <source>
        <dbReference type="ARBA" id="ARBA00023136"/>
    </source>
</evidence>
<organism evidence="7">
    <name type="scientific">bioreactor metagenome</name>
    <dbReference type="NCBI Taxonomy" id="1076179"/>
    <lineage>
        <taxon>unclassified sequences</taxon>
        <taxon>metagenomes</taxon>
        <taxon>ecological metagenomes</taxon>
    </lineage>
</organism>
<dbReference type="EMBL" id="VSSQ01000008">
    <property type="protein sequence ID" value="MPL58819.1"/>
    <property type="molecule type" value="Genomic_DNA"/>
</dbReference>
<dbReference type="Gene3D" id="3.30.750.24">
    <property type="entry name" value="STAS domain"/>
    <property type="match status" value="1"/>
</dbReference>
<dbReference type="InterPro" id="IPR011547">
    <property type="entry name" value="SLC26A/SulP_dom"/>
</dbReference>
<feature type="transmembrane region" description="Helical" evidence="5">
    <location>
        <begin position="43"/>
        <end position="66"/>
    </location>
</feature>
<evidence type="ECO:0000256" key="1">
    <source>
        <dbReference type="ARBA" id="ARBA00004141"/>
    </source>
</evidence>
<sequence>MRQAQRTLQAPGSAIKTFLAQLTPALFKTLSGGYGKKDFRKDLAAGITVGVVALPLAMAFAIGAGASPAQGLYTAIIAGFVIALFGGSFHQVSGPTGAFVVIIADIIAVHGMAGLQLATLIAGLLLIFMAVSGLGGIIKFIPYPVTIGFTTGIGVTIFVGQLKDLFGMGIPRPAPEFFDKIVQYIEYLSSTNLFALAAGLSTIGIIILVRKFLPKLPAAVSAVAIVTLVSFMFKLPLETVGSKFGALPKGFPAPRMPSFSFGQLRQVFSSGLTIALLAAIESLLSAVVADGMTGTRHSSSAELNAQGLGNVASALFGGIPATGAIARTATNIKAGAASPVSALIHSLILLLFALFLGPLVQAIPLATLAGVLVVVAVDMSELPRFFSMRKAPKSDLAVMVATFVLTVVVDLTAAVQVGVLLAVLLFVKRARDTSALVPQGSGKRLVEDYLDKPGAPSPGDGLDSDSTASHTIPEHCEVYEIDGPFFFGVADMLQDVLGGLEKAPRVFILRMRHVPAIDATGLNALRTFAKRCKHHGTALILSGVREQPAQAIAKYSLAQELGSENICSDLDEALARAHVLLEKV</sequence>
<dbReference type="Pfam" id="PF00916">
    <property type="entry name" value="Sulfate_transp"/>
    <property type="match status" value="1"/>
</dbReference>
<accession>A0A644SVT3</accession>
<evidence type="ECO:0000256" key="3">
    <source>
        <dbReference type="ARBA" id="ARBA00022989"/>
    </source>
</evidence>
<feature type="transmembrane region" description="Helical" evidence="5">
    <location>
        <begin position="216"/>
        <end position="233"/>
    </location>
</feature>
<feature type="transmembrane region" description="Helical" evidence="5">
    <location>
        <begin position="145"/>
        <end position="162"/>
    </location>
</feature>
<keyword evidence="4 5" id="KW-0472">Membrane</keyword>
<dbReference type="InterPro" id="IPR002645">
    <property type="entry name" value="STAS_dom"/>
</dbReference>
<feature type="transmembrane region" description="Helical" evidence="5">
    <location>
        <begin position="347"/>
        <end position="376"/>
    </location>
</feature>
<protein>
    <submittedName>
        <fullName evidence="7">C4-dicarboxylic acid transporter DauA</fullName>
    </submittedName>
</protein>
<evidence type="ECO:0000256" key="2">
    <source>
        <dbReference type="ARBA" id="ARBA00022692"/>
    </source>
</evidence>
<evidence type="ECO:0000313" key="7">
    <source>
        <dbReference type="EMBL" id="MPL58819.1"/>
    </source>
</evidence>
<feature type="transmembrane region" description="Helical" evidence="5">
    <location>
        <begin position="396"/>
        <end position="427"/>
    </location>
</feature>
<name>A0A644SVT3_9ZZZZ</name>
<gene>
    <name evidence="7" type="primary">dauA_1</name>
    <name evidence="7" type="ORF">SDC9_04362</name>
</gene>
<dbReference type="PROSITE" id="PS50801">
    <property type="entry name" value="STAS"/>
    <property type="match status" value="1"/>
</dbReference>
<evidence type="ECO:0000256" key="5">
    <source>
        <dbReference type="SAM" id="Phobius"/>
    </source>
</evidence>
<dbReference type="PANTHER" id="PTHR11814">
    <property type="entry name" value="SULFATE TRANSPORTER"/>
    <property type="match status" value="1"/>
</dbReference>
<dbReference type="SUPFAM" id="SSF52091">
    <property type="entry name" value="SpoIIaa-like"/>
    <property type="match status" value="1"/>
</dbReference>
<evidence type="ECO:0000259" key="6">
    <source>
        <dbReference type="PROSITE" id="PS50801"/>
    </source>
</evidence>
<dbReference type="CDD" id="cd07042">
    <property type="entry name" value="STAS_SulP_like_sulfate_transporter"/>
    <property type="match status" value="1"/>
</dbReference>
<dbReference type="Pfam" id="PF01740">
    <property type="entry name" value="STAS"/>
    <property type="match status" value="1"/>
</dbReference>
<feature type="transmembrane region" description="Helical" evidence="5">
    <location>
        <begin position="267"/>
        <end position="289"/>
    </location>
</feature>
<feature type="transmembrane region" description="Helical" evidence="5">
    <location>
        <begin position="96"/>
        <end position="113"/>
    </location>
</feature>
<dbReference type="InterPro" id="IPR001902">
    <property type="entry name" value="SLC26A/SulP_fam"/>
</dbReference>
<dbReference type="GO" id="GO:0016020">
    <property type="term" value="C:membrane"/>
    <property type="evidence" value="ECO:0007669"/>
    <property type="project" value="UniProtKB-SubCell"/>
</dbReference>
<keyword evidence="3 5" id="KW-1133">Transmembrane helix</keyword>
<reference evidence="7" key="1">
    <citation type="submission" date="2019-08" db="EMBL/GenBank/DDBJ databases">
        <authorList>
            <person name="Kucharzyk K."/>
            <person name="Murdoch R.W."/>
            <person name="Higgins S."/>
            <person name="Loffler F."/>
        </authorList>
    </citation>
    <scope>NUCLEOTIDE SEQUENCE</scope>
</reference>
<comment type="caution">
    <text evidence="7">The sequence shown here is derived from an EMBL/GenBank/DDBJ whole genome shotgun (WGS) entry which is preliminary data.</text>
</comment>
<dbReference type="AlphaFoldDB" id="A0A644SVT3"/>
<feature type="transmembrane region" description="Helical" evidence="5">
    <location>
        <begin position="72"/>
        <end position="89"/>
    </location>
</feature>
<proteinExistence type="predicted"/>
<comment type="subcellular location">
    <subcellularLocation>
        <location evidence="1">Membrane</location>
        <topology evidence="1">Multi-pass membrane protein</topology>
    </subcellularLocation>
</comment>
<keyword evidence="2 5" id="KW-0812">Transmembrane</keyword>
<dbReference type="InterPro" id="IPR036513">
    <property type="entry name" value="STAS_dom_sf"/>
</dbReference>
<dbReference type="GO" id="GO:0055085">
    <property type="term" value="P:transmembrane transport"/>
    <property type="evidence" value="ECO:0007669"/>
    <property type="project" value="InterPro"/>
</dbReference>
<feature type="transmembrane region" description="Helical" evidence="5">
    <location>
        <begin position="119"/>
        <end position="138"/>
    </location>
</feature>